<dbReference type="EMBL" id="JABSTQ010007254">
    <property type="protein sequence ID" value="KAG0436005.1"/>
    <property type="molecule type" value="Genomic_DNA"/>
</dbReference>
<evidence type="ECO:0000313" key="1">
    <source>
        <dbReference type="EMBL" id="KAG0436005.1"/>
    </source>
</evidence>
<organism evidence="1 2">
    <name type="scientific">Ixodes persulcatus</name>
    <name type="common">Taiga tick</name>
    <dbReference type="NCBI Taxonomy" id="34615"/>
    <lineage>
        <taxon>Eukaryota</taxon>
        <taxon>Metazoa</taxon>
        <taxon>Ecdysozoa</taxon>
        <taxon>Arthropoda</taxon>
        <taxon>Chelicerata</taxon>
        <taxon>Arachnida</taxon>
        <taxon>Acari</taxon>
        <taxon>Parasitiformes</taxon>
        <taxon>Ixodida</taxon>
        <taxon>Ixodoidea</taxon>
        <taxon>Ixodidae</taxon>
        <taxon>Ixodinae</taxon>
        <taxon>Ixodes</taxon>
    </lineage>
</organism>
<keyword evidence="2" id="KW-1185">Reference proteome</keyword>
<reference evidence="1 2" key="1">
    <citation type="journal article" date="2020" name="Cell">
        <title>Large-Scale Comparative Analyses of Tick Genomes Elucidate Their Genetic Diversity and Vector Capacities.</title>
        <authorList>
            <consortium name="Tick Genome and Microbiome Consortium (TIGMIC)"/>
            <person name="Jia N."/>
            <person name="Wang J."/>
            <person name="Shi W."/>
            <person name="Du L."/>
            <person name="Sun Y."/>
            <person name="Zhan W."/>
            <person name="Jiang J.F."/>
            <person name="Wang Q."/>
            <person name="Zhang B."/>
            <person name="Ji P."/>
            <person name="Bell-Sakyi L."/>
            <person name="Cui X.M."/>
            <person name="Yuan T.T."/>
            <person name="Jiang B.G."/>
            <person name="Yang W.F."/>
            <person name="Lam T.T."/>
            <person name="Chang Q.C."/>
            <person name="Ding S.J."/>
            <person name="Wang X.J."/>
            <person name="Zhu J.G."/>
            <person name="Ruan X.D."/>
            <person name="Zhao L."/>
            <person name="Wei J.T."/>
            <person name="Ye R.Z."/>
            <person name="Que T.C."/>
            <person name="Du C.H."/>
            <person name="Zhou Y.H."/>
            <person name="Cheng J.X."/>
            <person name="Dai P.F."/>
            <person name="Guo W.B."/>
            <person name="Han X.H."/>
            <person name="Huang E.J."/>
            <person name="Li L.F."/>
            <person name="Wei W."/>
            <person name="Gao Y.C."/>
            <person name="Liu J.Z."/>
            <person name="Shao H.Z."/>
            <person name="Wang X."/>
            <person name="Wang C.C."/>
            <person name="Yang T.C."/>
            <person name="Huo Q.B."/>
            <person name="Li W."/>
            <person name="Chen H.Y."/>
            <person name="Chen S.E."/>
            <person name="Zhou L.G."/>
            <person name="Ni X.B."/>
            <person name="Tian J.H."/>
            <person name="Sheng Y."/>
            <person name="Liu T."/>
            <person name="Pan Y.S."/>
            <person name="Xia L.Y."/>
            <person name="Li J."/>
            <person name="Zhao F."/>
            <person name="Cao W.C."/>
        </authorList>
    </citation>
    <scope>NUCLEOTIDE SEQUENCE [LARGE SCALE GENOMIC DNA]</scope>
    <source>
        <strain evidence="1">Iper-2018</strain>
    </source>
</reference>
<dbReference type="Proteomes" id="UP000805193">
    <property type="component" value="Unassembled WGS sequence"/>
</dbReference>
<accession>A0AC60QNC5</accession>
<name>A0AC60QNC5_IXOPE</name>
<evidence type="ECO:0000313" key="2">
    <source>
        <dbReference type="Proteomes" id="UP000805193"/>
    </source>
</evidence>
<comment type="caution">
    <text evidence="1">The sequence shown here is derived from an EMBL/GenBank/DDBJ whole genome shotgun (WGS) entry which is preliminary data.</text>
</comment>
<gene>
    <name evidence="1" type="ORF">HPB47_018202</name>
</gene>
<protein>
    <submittedName>
        <fullName evidence="1">Uncharacterized protein</fullName>
    </submittedName>
</protein>
<proteinExistence type="predicted"/>
<sequence>MADAAMLFALAGAMFLGSYISGLVPLSLPLTEVQSCHAYLADFRRPLWLALCSELSRRDRCYNLGFVAGSATSRVGVWSRLLVGTALSVIIPEGISTLYTTQMQELLHHNSGASHGDHRGGGPTPLKSDPAGPHGGHHGGLDELDPRNLVGVTLVLGFLFMLLVDQLVSRHRHSKVLPTSVSDSDSLAATYGPRSSVTATLGLIVHAAADGVALGAAATTSNLDTEAVAPAAFALVSFLMHEAVERTTIRKHLLIFSLAAPLLALITFFAINRGATESIGSLHATGVALLFSAGTFLYVATVHVLPELVVRHSNHQGDARGRGGAPSSDGFTKTDVLTIVVGALMPVLLTLGRHGH</sequence>